<dbReference type="KEGG" id="hch:HCH_06419"/>
<organism evidence="1 2">
    <name type="scientific">Hahella chejuensis (strain KCTC 2396)</name>
    <dbReference type="NCBI Taxonomy" id="349521"/>
    <lineage>
        <taxon>Bacteria</taxon>
        <taxon>Pseudomonadati</taxon>
        <taxon>Pseudomonadota</taxon>
        <taxon>Gammaproteobacteria</taxon>
        <taxon>Oceanospirillales</taxon>
        <taxon>Hahellaceae</taxon>
        <taxon>Hahella</taxon>
    </lineage>
</organism>
<name>Q2S8G0_HAHCH</name>
<dbReference type="STRING" id="349521.HCH_06419"/>
<gene>
    <name evidence="1" type="ordered locus">HCH_06419</name>
</gene>
<dbReference type="HOGENOM" id="CLU_3396823_0_0_6"/>
<keyword evidence="2" id="KW-1185">Reference proteome</keyword>
<dbReference type="Proteomes" id="UP000000238">
    <property type="component" value="Chromosome"/>
</dbReference>
<evidence type="ECO:0000313" key="2">
    <source>
        <dbReference type="Proteomes" id="UP000000238"/>
    </source>
</evidence>
<sequence length="31" mass="3805">MQAKFILSKIENRFDTLLYQENRRSHARMAH</sequence>
<dbReference type="AlphaFoldDB" id="Q2S8G0"/>
<protein>
    <submittedName>
        <fullName evidence="1">Uncharacterized protein</fullName>
    </submittedName>
</protein>
<proteinExistence type="predicted"/>
<dbReference type="EMBL" id="CP000155">
    <property type="protein sequence ID" value="ABC33064.1"/>
    <property type="molecule type" value="Genomic_DNA"/>
</dbReference>
<reference evidence="1 2" key="1">
    <citation type="journal article" date="2005" name="Nucleic Acids Res.">
        <title>Genomic blueprint of Hahella chejuensis, a marine microbe producing an algicidal agent.</title>
        <authorList>
            <person name="Jeong H."/>
            <person name="Yim J.H."/>
            <person name="Lee C."/>
            <person name="Choi S.-H."/>
            <person name="Park Y.K."/>
            <person name="Yoon S.H."/>
            <person name="Hur C.-G."/>
            <person name="Kang H.-Y."/>
            <person name="Kim D."/>
            <person name="Lee H.H."/>
            <person name="Park K.H."/>
            <person name="Park S.-H."/>
            <person name="Park H.-S."/>
            <person name="Lee H.K."/>
            <person name="Oh T.K."/>
            <person name="Kim J.F."/>
        </authorList>
    </citation>
    <scope>NUCLEOTIDE SEQUENCE [LARGE SCALE GENOMIC DNA]</scope>
    <source>
        <strain evidence="1 2">KCTC 2396</strain>
    </source>
</reference>
<accession>Q2S8G0</accession>
<evidence type="ECO:0000313" key="1">
    <source>
        <dbReference type="EMBL" id="ABC33064.1"/>
    </source>
</evidence>